<reference evidence="6" key="2">
    <citation type="submission" date="2020-09" db="EMBL/GenBank/DDBJ databases">
        <authorList>
            <person name="Sun Q."/>
            <person name="Zhou Y."/>
        </authorList>
    </citation>
    <scope>NUCLEOTIDE SEQUENCE</scope>
    <source>
        <strain evidence="6">CGMCC 1.14988</strain>
    </source>
</reference>
<dbReference type="Proteomes" id="UP000650511">
    <property type="component" value="Unassembled WGS sequence"/>
</dbReference>
<reference evidence="6" key="1">
    <citation type="journal article" date="2014" name="Int. J. Syst. Evol. Microbiol.">
        <title>Complete genome sequence of Corynebacterium casei LMG S-19264T (=DSM 44701T), isolated from a smear-ripened cheese.</title>
        <authorList>
            <consortium name="US DOE Joint Genome Institute (JGI-PGF)"/>
            <person name="Walter F."/>
            <person name="Albersmeier A."/>
            <person name="Kalinowski J."/>
            <person name="Ruckert C."/>
        </authorList>
    </citation>
    <scope>NUCLEOTIDE SEQUENCE</scope>
    <source>
        <strain evidence="6">CGMCC 1.14988</strain>
    </source>
</reference>
<keyword evidence="4" id="KW-0862">Zinc</keyword>
<organism evidence="6 7">
    <name type="scientific">Egicoccus halophilus</name>
    <dbReference type="NCBI Taxonomy" id="1670830"/>
    <lineage>
        <taxon>Bacteria</taxon>
        <taxon>Bacillati</taxon>
        <taxon>Actinomycetota</taxon>
        <taxon>Nitriliruptoria</taxon>
        <taxon>Egicoccales</taxon>
        <taxon>Egicoccaceae</taxon>
        <taxon>Egicoccus</taxon>
    </lineage>
</organism>
<dbReference type="SUPFAM" id="SSF56281">
    <property type="entry name" value="Metallo-hydrolase/oxidoreductase"/>
    <property type="match status" value="1"/>
</dbReference>
<feature type="domain" description="Metallo-beta-lactamase" evidence="5">
    <location>
        <begin position="15"/>
        <end position="220"/>
    </location>
</feature>
<dbReference type="PANTHER" id="PTHR46233:SF3">
    <property type="entry name" value="HYDROXYACYLGLUTATHIONE HYDROLASE GLOC"/>
    <property type="match status" value="1"/>
</dbReference>
<comment type="caution">
    <text evidence="6">The sequence shown here is derived from an EMBL/GenBank/DDBJ whole genome shotgun (WGS) entry which is preliminary data.</text>
</comment>
<keyword evidence="3 6" id="KW-0378">Hydrolase</keyword>
<dbReference type="InterPro" id="IPR051453">
    <property type="entry name" value="MBL_Glyoxalase_II"/>
</dbReference>
<evidence type="ECO:0000313" key="7">
    <source>
        <dbReference type="Proteomes" id="UP000650511"/>
    </source>
</evidence>
<dbReference type="EMBL" id="BMHA01000008">
    <property type="protein sequence ID" value="GGI07323.1"/>
    <property type="molecule type" value="Genomic_DNA"/>
</dbReference>
<dbReference type="PANTHER" id="PTHR46233">
    <property type="entry name" value="HYDROXYACYLGLUTATHIONE HYDROLASE GLOC"/>
    <property type="match status" value="1"/>
</dbReference>
<evidence type="ECO:0000256" key="2">
    <source>
        <dbReference type="ARBA" id="ARBA00022723"/>
    </source>
</evidence>
<gene>
    <name evidence="6" type="ORF">GCM10011354_23510</name>
</gene>
<dbReference type="AlphaFoldDB" id="A0A8J3ABD0"/>
<accession>A0A8J3ABD0</accession>
<evidence type="ECO:0000256" key="4">
    <source>
        <dbReference type="ARBA" id="ARBA00022833"/>
    </source>
</evidence>
<dbReference type="Pfam" id="PF00753">
    <property type="entry name" value="Lactamase_B"/>
    <property type="match status" value="2"/>
</dbReference>
<name>A0A8J3ABD0_9ACTN</name>
<dbReference type="GO" id="GO:0016787">
    <property type="term" value="F:hydrolase activity"/>
    <property type="evidence" value="ECO:0007669"/>
    <property type="project" value="UniProtKB-KW"/>
</dbReference>
<dbReference type="OrthoDB" id="2971563at2"/>
<dbReference type="Gene3D" id="3.60.15.10">
    <property type="entry name" value="Ribonuclease Z/Hydroxyacylglutathione hydrolase-like"/>
    <property type="match status" value="1"/>
</dbReference>
<sequence length="245" mass="26883">MTDRFILGVPLGRWQTNCWIVGDRGRGSAVVVDPGEHGAEQVPGLLERAGVRCEAILLTHGHLDHAWAVPELARSLETPVLLHADDRWLWDDPAAAFGAPPELLEQQFGLRWDPPDEYLRELRDGARLSFAGLRFDVRHNPGHTPGHVTYLGRELADTPVTFALGDAEVATEDVLFSGDLLFAGSIGRTDFPRGSTDDMWRSLTDTVLPLDDDTLVLCGHGTDTTVGHERATNPFLRQLPGVGSR</sequence>
<keyword evidence="7" id="KW-1185">Reference proteome</keyword>
<dbReference type="GO" id="GO:0046872">
    <property type="term" value="F:metal ion binding"/>
    <property type="evidence" value="ECO:0007669"/>
    <property type="project" value="UniProtKB-KW"/>
</dbReference>
<proteinExistence type="predicted"/>
<keyword evidence="2" id="KW-0479">Metal-binding</keyword>
<evidence type="ECO:0000256" key="1">
    <source>
        <dbReference type="ARBA" id="ARBA00001947"/>
    </source>
</evidence>
<evidence type="ECO:0000256" key="3">
    <source>
        <dbReference type="ARBA" id="ARBA00022801"/>
    </source>
</evidence>
<evidence type="ECO:0000259" key="5">
    <source>
        <dbReference type="SMART" id="SM00849"/>
    </source>
</evidence>
<dbReference type="SMART" id="SM00849">
    <property type="entry name" value="Lactamase_B"/>
    <property type="match status" value="1"/>
</dbReference>
<evidence type="ECO:0000313" key="6">
    <source>
        <dbReference type="EMBL" id="GGI07323.1"/>
    </source>
</evidence>
<protein>
    <submittedName>
        <fullName evidence="6">Hydrolase</fullName>
    </submittedName>
</protein>
<comment type="cofactor">
    <cofactor evidence="1">
        <name>Zn(2+)</name>
        <dbReference type="ChEBI" id="CHEBI:29105"/>
    </cofactor>
</comment>
<dbReference type="InterPro" id="IPR036866">
    <property type="entry name" value="RibonucZ/Hydroxyglut_hydro"/>
</dbReference>
<dbReference type="InterPro" id="IPR001279">
    <property type="entry name" value="Metallo-B-lactamas"/>
</dbReference>
<dbReference type="RefSeq" id="WP_130649934.1">
    <property type="nucleotide sequence ID" value="NZ_BMHA01000008.1"/>
</dbReference>